<dbReference type="Gene3D" id="3.30.70.270">
    <property type="match status" value="1"/>
</dbReference>
<sequence>MKKFLFRAEAVNLTPTVYDTSDISTIRGGGFYLLNRVGMLAQHTNWKQHLITEGASSAVFAIETNDPNDIRQQLLKFLYNGSQPIKEMMFIVEYIEETNSFPEDMARLMGKVRYAQMQSPSIRIFPETLKAESGMDFDELNRVLPAHQWDSGKEKNLSSFTYSRREQGKPLRQEIYKNVLGSNIDGYEFTNDLESLSKDSSQGNLDGKIAYIYIDGNKFGALQRSFSKAELGQYDNTLHTLKKLFLQAIINLVKDRPSFINKQKEVRLETLLWGGDEIKLIVPAWLGWEVASLFYQVVAKQNPLAPEHTPGGVINRELTYAMGLVFSHHKNPIRNIDTVAGMLVDAVKSGLKNDPGNKPEYYKCTGNRMHYMVLESLETMPSSYDLFAKEYYRTVCGDLVLTSSEMDELKTFAANLKSGISRSWLHEIARSWALGSQVKYTNNLQRALDISPLSKKDKLGLSQEIQTITGTTIQDGIVQSSPPGKGYRWLQVAELWDYLL</sequence>
<proteinExistence type="predicted"/>
<accession>E1YF66</accession>
<evidence type="ECO:0000313" key="1">
    <source>
        <dbReference type="EMBL" id="CBX29210.1"/>
    </source>
</evidence>
<protein>
    <submittedName>
        <fullName evidence="1">Uncharacterized protein</fullName>
    </submittedName>
</protein>
<name>E1YF66_9BACT</name>
<dbReference type="InterPro" id="IPR043128">
    <property type="entry name" value="Rev_trsase/Diguanyl_cyclase"/>
</dbReference>
<gene>
    <name evidence="1" type="ORF">N47_J01910</name>
</gene>
<dbReference type="AlphaFoldDB" id="E1YF66"/>
<reference evidence="1" key="1">
    <citation type="journal article" date="2011" name="Environ. Microbiol.">
        <title>Genomic insights into the metabolic potential of the polycyclic aromatic hydrocarbon degrading sulfate-reducing Deltaproteobacterium N47.</title>
        <authorList>
            <person name="Bergmann F."/>
            <person name="Selesi D."/>
            <person name="Weinmaier T."/>
            <person name="Tischler P."/>
            <person name="Rattei T."/>
            <person name="Meckenstock R.U."/>
        </authorList>
    </citation>
    <scope>NUCLEOTIDE SEQUENCE</scope>
</reference>
<dbReference type="EMBL" id="FR695872">
    <property type="protein sequence ID" value="CBX29210.1"/>
    <property type="molecule type" value="Genomic_DNA"/>
</dbReference>
<organism evidence="1">
    <name type="scientific">uncultured Desulfobacterium sp</name>
    <dbReference type="NCBI Taxonomy" id="201089"/>
    <lineage>
        <taxon>Bacteria</taxon>
        <taxon>Pseudomonadati</taxon>
        <taxon>Thermodesulfobacteriota</taxon>
        <taxon>Desulfobacteria</taxon>
        <taxon>Desulfobacterales</taxon>
        <taxon>Desulfobacteriaceae</taxon>
        <taxon>Desulfobacterium</taxon>
        <taxon>environmental samples</taxon>
    </lineage>
</organism>